<comment type="caution">
    <text evidence="1">The sequence shown here is derived from an EMBL/GenBank/DDBJ whole genome shotgun (WGS) entry which is preliminary data.</text>
</comment>
<organism evidence="1 3">
    <name type="scientific">Araneus ventricosus</name>
    <name type="common">Orbweaver spider</name>
    <name type="synonym">Epeira ventricosa</name>
    <dbReference type="NCBI Taxonomy" id="182803"/>
    <lineage>
        <taxon>Eukaryota</taxon>
        <taxon>Metazoa</taxon>
        <taxon>Ecdysozoa</taxon>
        <taxon>Arthropoda</taxon>
        <taxon>Chelicerata</taxon>
        <taxon>Arachnida</taxon>
        <taxon>Araneae</taxon>
        <taxon>Araneomorphae</taxon>
        <taxon>Entelegynae</taxon>
        <taxon>Araneoidea</taxon>
        <taxon>Araneidae</taxon>
        <taxon>Araneus</taxon>
    </lineage>
</organism>
<evidence type="ECO:0000313" key="1">
    <source>
        <dbReference type="EMBL" id="GBO09974.1"/>
    </source>
</evidence>
<dbReference type="EMBL" id="BGPR01035240">
    <property type="protein sequence ID" value="GBO09974.1"/>
    <property type="molecule type" value="Genomic_DNA"/>
</dbReference>
<evidence type="ECO:0000313" key="3">
    <source>
        <dbReference type="Proteomes" id="UP000499080"/>
    </source>
</evidence>
<name>A0A4Y2UCZ7_ARAVE</name>
<reference evidence="1 3" key="1">
    <citation type="journal article" date="2019" name="Sci. Rep.">
        <title>Orb-weaving spider Araneus ventricosus genome elucidates the spidroin gene catalogue.</title>
        <authorList>
            <person name="Kono N."/>
            <person name="Nakamura H."/>
            <person name="Ohtoshi R."/>
            <person name="Moran D.A.P."/>
            <person name="Shinohara A."/>
            <person name="Yoshida Y."/>
            <person name="Fujiwara M."/>
            <person name="Mori M."/>
            <person name="Tomita M."/>
            <person name="Arakawa K."/>
        </authorList>
    </citation>
    <scope>NUCLEOTIDE SEQUENCE [LARGE SCALE GENOMIC DNA]</scope>
</reference>
<dbReference type="AlphaFoldDB" id="A0A4Y2UCZ7"/>
<accession>A0A4Y2UCZ7</accession>
<dbReference type="Proteomes" id="UP000499080">
    <property type="component" value="Unassembled WGS sequence"/>
</dbReference>
<sequence length="111" mass="12490">MRGRKARGEPLEDTFSGLSTTPLLAPIFYRTAYKERSTSLSVNLIFKEIDSFWEQPKNVVYETTIESPEEIIARISVAVAGVREMSGIFQHARDSLNRWVVASGLSVENLL</sequence>
<protein>
    <submittedName>
        <fullName evidence="1">Uncharacterized protein</fullName>
    </submittedName>
</protein>
<dbReference type="EMBL" id="BGPR01035241">
    <property type="protein sequence ID" value="GBO09975.1"/>
    <property type="molecule type" value="Genomic_DNA"/>
</dbReference>
<gene>
    <name evidence="1" type="ORF">AVEN_250118_1</name>
    <name evidence="2" type="ORF">AVEN_27269_1</name>
</gene>
<evidence type="ECO:0000313" key="2">
    <source>
        <dbReference type="EMBL" id="GBO09975.1"/>
    </source>
</evidence>
<keyword evidence="3" id="KW-1185">Reference proteome</keyword>
<dbReference type="OrthoDB" id="6764275at2759"/>
<proteinExistence type="predicted"/>